<proteinExistence type="predicted"/>
<dbReference type="OrthoDB" id="32222at2"/>
<dbReference type="EMBL" id="CP003249">
    <property type="protein sequence ID" value="AFV76352.1"/>
    <property type="molecule type" value="Genomic_DNA"/>
</dbReference>
<gene>
    <name evidence="1" type="ORF">Theos_1316</name>
</gene>
<dbReference type="Gene3D" id="3.40.50.300">
    <property type="entry name" value="P-loop containing nucleotide triphosphate hydrolases"/>
    <property type="match status" value="1"/>
</dbReference>
<dbReference type="Pfam" id="PF13481">
    <property type="entry name" value="AAA_25"/>
    <property type="match status" value="1"/>
</dbReference>
<keyword evidence="2" id="KW-1185">Reference proteome</keyword>
<dbReference type="eggNOG" id="COG3598">
    <property type="taxonomic scope" value="Bacteria"/>
</dbReference>
<dbReference type="RefSeq" id="WP_016329539.1">
    <property type="nucleotide sequence ID" value="NC_019386.1"/>
</dbReference>
<dbReference type="AlphaFoldDB" id="K7RIY1"/>
<dbReference type="HOGENOM" id="CLU_599814_0_0_0"/>
<organism evidence="1 2">
    <name type="scientific">Thermus oshimai JL-2</name>
    <dbReference type="NCBI Taxonomy" id="751945"/>
    <lineage>
        <taxon>Bacteria</taxon>
        <taxon>Thermotogati</taxon>
        <taxon>Deinococcota</taxon>
        <taxon>Deinococci</taxon>
        <taxon>Thermales</taxon>
        <taxon>Thermaceae</taxon>
        <taxon>Thermus</taxon>
    </lineage>
</organism>
<dbReference type="STRING" id="751945.Theos_1316"/>
<reference evidence="1 2" key="1">
    <citation type="journal article" date="2013" name="Genome Announc.">
        <title>Whole Genome Sequencing of Thermus oshimai JL-2 and Thermus thermophilus JL-18, Incomplete Denitrifiers from the United States Great Basin.</title>
        <authorList>
            <person name="Murugapiran S.K."/>
            <person name="Huntemann M."/>
            <person name="Wei C.L."/>
            <person name="Han J."/>
            <person name="Detter J.C."/>
            <person name="Han C.S."/>
            <person name="Erkkila T.H."/>
            <person name="Teshima H."/>
            <person name="Chen A."/>
            <person name="Kyrpides N."/>
            <person name="Mavrommatis K."/>
            <person name="Markowitz V."/>
            <person name="Szeto E."/>
            <person name="Ivanova N."/>
            <person name="Pagani I."/>
            <person name="Lam J."/>
            <person name="McDonald A.I."/>
            <person name="Dodsworth J.A."/>
            <person name="Pati A."/>
            <person name="Goodwin L."/>
            <person name="Peters L."/>
            <person name="Pitluck S."/>
            <person name="Woyke T."/>
            <person name="Hedlund B.P."/>
        </authorList>
    </citation>
    <scope>NUCLEOTIDE SEQUENCE</scope>
    <source>
        <strain evidence="1 2">JL-2</strain>
    </source>
</reference>
<dbReference type="KEGG" id="tos:Theos_1316"/>
<dbReference type="PATRIC" id="fig|751945.3.peg.1302"/>
<evidence type="ECO:0000313" key="1">
    <source>
        <dbReference type="EMBL" id="AFV76352.1"/>
    </source>
</evidence>
<dbReference type="SUPFAM" id="SSF52540">
    <property type="entry name" value="P-loop containing nucleoside triphosphate hydrolases"/>
    <property type="match status" value="1"/>
</dbReference>
<dbReference type="Proteomes" id="UP000000211">
    <property type="component" value="Chromosome"/>
</dbReference>
<dbReference type="InterPro" id="IPR027417">
    <property type="entry name" value="P-loop_NTPase"/>
</dbReference>
<evidence type="ECO:0000313" key="2">
    <source>
        <dbReference type="Proteomes" id="UP000000211"/>
    </source>
</evidence>
<protein>
    <submittedName>
        <fullName evidence="1">Uncharacterized protein</fullName>
    </submittedName>
</protein>
<name>K7RIY1_THEOS</name>
<accession>K7RIY1</accession>
<sequence length="456" mass="48912">MAVVRLALPPEPPEVAWGVEGLFPQGYVSLVFAHQGQGKTRLVSFLAVQAARPEGRGLFAKRRVAHGRVVILDADDPGGLGYGLWVNRFLKAYPDADRGLIDLRAVEGGLTPEDLAALEAELKEDPPAFIILDAFSSAFLGVDVIKPHQVHAPMRGLTTLAQTLGTTLILLDHVGKLLPGQSVAQKGALGSVVKLASPRAAFALERVPPKEVEGRDVVKLTCVKQSYGPLPPPIGLELAWLEEEEGCYFKPFPLPEGETLEERAEATILRLLEEAGEGGLPRKELLAGVVARANVSERTVLAALGTLRRRGTVEVVELGGRGSPKAYRLSGTPHRVVPVAQNGENALQNATDFVQRGLHEMGEDGGKTLQEGVYFVQSDGEGTSRGGVARRAAEDRRAALTARLLGAAQALSLREEVLARLKAWAEEAPLEALEAQTRRIEARLAQYQGKGGALWP</sequence>